<evidence type="ECO:0000313" key="2">
    <source>
        <dbReference type="EMBL" id="TFK23503.1"/>
    </source>
</evidence>
<evidence type="ECO:0000256" key="1">
    <source>
        <dbReference type="SAM" id="SignalP"/>
    </source>
</evidence>
<feature type="signal peptide" evidence="1">
    <location>
        <begin position="1"/>
        <end position="21"/>
    </location>
</feature>
<evidence type="ECO:0000313" key="3">
    <source>
        <dbReference type="Proteomes" id="UP000307440"/>
    </source>
</evidence>
<name>A0A5C3KUI0_COPMA</name>
<feature type="chain" id="PRO_5022816596" description="F-box domain-containing protein" evidence="1">
    <location>
        <begin position="22"/>
        <end position="428"/>
    </location>
</feature>
<proteinExistence type="predicted"/>
<dbReference type="Proteomes" id="UP000307440">
    <property type="component" value="Unassembled WGS sequence"/>
</dbReference>
<dbReference type="EMBL" id="ML210217">
    <property type="protein sequence ID" value="TFK23503.1"/>
    <property type="molecule type" value="Genomic_DNA"/>
</dbReference>
<feature type="non-terminal residue" evidence="2">
    <location>
        <position position="1"/>
    </location>
</feature>
<organism evidence="2 3">
    <name type="scientific">Coprinopsis marcescibilis</name>
    <name type="common">Agaric fungus</name>
    <name type="synonym">Psathyrella marcescibilis</name>
    <dbReference type="NCBI Taxonomy" id="230819"/>
    <lineage>
        <taxon>Eukaryota</taxon>
        <taxon>Fungi</taxon>
        <taxon>Dikarya</taxon>
        <taxon>Basidiomycota</taxon>
        <taxon>Agaricomycotina</taxon>
        <taxon>Agaricomycetes</taxon>
        <taxon>Agaricomycetidae</taxon>
        <taxon>Agaricales</taxon>
        <taxon>Agaricineae</taxon>
        <taxon>Psathyrellaceae</taxon>
        <taxon>Coprinopsis</taxon>
    </lineage>
</organism>
<evidence type="ECO:0008006" key="4">
    <source>
        <dbReference type="Google" id="ProtNLM"/>
    </source>
</evidence>
<reference evidence="2 3" key="1">
    <citation type="journal article" date="2019" name="Nat. Ecol. Evol.">
        <title>Megaphylogeny resolves global patterns of mushroom evolution.</title>
        <authorList>
            <person name="Varga T."/>
            <person name="Krizsan K."/>
            <person name="Foldi C."/>
            <person name="Dima B."/>
            <person name="Sanchez-Garcia M."/>
            <person name="Sanchez-Ramirez S."/>
            <person name="Szollosi G.J."/>
            <person name="Szarkandi J.G."/>
            <person name="Papp V."/>
            <person name="Albert L."/>
            <person name="Andreopoulos W."/>
            <person name="Angelini C."/>
            <person name="Antonin V."/>
            <person name="Barry K.W."/>
            <person name="Bougher N.L."/>
            <person name="Buchanan P."/>
            <person name="Buyck B."/>
            <person name="Bense V."/>
            <person name="Catcheside P."/>
            <person name="Chovatia M."/>
            <person name="Cooper J."/>
            <person name="Damon W."/>
            <person name="Desjardin D."/>
            <person name="Finy P."/>
            <person name="Geml J."/>
            <person name="Haridas S."/>
            <person name="Hughes K."/>
            <person name="Justo A."/>
            <person name="Karasinski D."/>
            <person name="Kautmanova I."/>
            <person name="Kiss B."/>
            <person name="Kocsube S."/>
            <person name="Kotiranta H."/>
            <person name="LaButti K.M."/>
            <person name="Lechner B.E."/>
            <person name="Liimatainen K."/>
            <person name="Lipzen A."/>
            <person name="Lukacs Z."/>
            <person name="Mihaltcheva S."/>
            <person name="Morgado L.N."/>
            <person name="Niskanen T."/>
            <person name="Noordeloos M.E."/>
            <person name="Ohm R.A."/>
            <person name="Ortiz-Santana B."/>
            <person name="Ovrebo C."/>
            <person name="Racz N."/>
            <person name="Riley R."/>
            <person name="Savchenko A."/>
            <person name="Shiryaev A."/>
            <person name="Soop K."/>
            <person name="Spirin V."/>
            <person name="Szebenyi C."/>
            <person name="Tomsovsky M."/>
            <person name="Tulloss R.E."/>
            <person name="Uehling J."/>
            <person name="Grigoriev I.V."/>
            <person name="Vagvolgyi C."/>
            <person name="Papp T."/>
            <person name="Martin F.M."/>
            <person name="Miettinen O."/>
            <person name="Hibbett D.S."/>
            <person name="Nagy L.G."/>
        </authorList>
    </citation>
    <scope>NUCLEOTIDE SEQUENCE [LARGE SCALE GENOMIC DNA]</scope>
    <source>
        <strain evidence="2 3">CBS 121175</strain>
    </source>
</reference>
<protein>
    <recommendedName>
        <fullName evidence="4">F-box domain-containing protein</fullName>
    </recommendedName>
</protein>
<accession>A0A5C3KUI0</accession>
<keyword evidence="3" id="KW-1185">Reference proteome</keyword>
<sequence length="428" mass="48161">MINLGSLLLVLAMSDLPLELADKIVKHIPKDTHLGSPALKSASLVSPTFRIACQQRLFSVIYLRPTPTSSETTPTPGEKLWNVCRRSPNIATYIKAIQIYGGYGGDWLLKDTFLPMALRLIVEHGLIQHLEFVSLPRWYHVLPETKRAIAEICLSPSLLSLKLDDAPVAPIGWCGSSVKELILESQSPETYHTRDHLREPNIISGQKPTFEYISLPAGHAFDSVDYLLNRGKVNVAKLRELKVDGMMMSSTFEPLSRLTMACGSSLESLSIEGSGRLEMPTLNCAHLLRLRSLSILFSSLAQVDLVWIVDILKTFARPHLFLETVNLRIEYPASGTTEANWQSFARTVSDHSLFLNMDTVRIEILWRDYGHQQLDDTSRTAAGVYRDQVESYLLPFCSAAKFEVSLEKWYNFDRQLKWSWGVVEPGEA</sequence>
<keyword evidence="1" id="KW-0732">Signal</keyword>
<dbReference type="OrthoDB" id="2745898at2759"/>
<dbReference type="AlphaFoldDB" id="A0A5C3KUI0"/>
<gene>
    <name evidence="2" type="ORF">FA15DRAFT_757187</name>
</gene>